<dbReference type="AlphaFoldDB" id="A0AAW2N0U3"/>
<comment type="caution">
    <text evidence="2">The sequence shown here is derived from an EMBL/GenBank/DDBJ whole genome shotgun (WGS) entry which is preliminary data.</text>
</comment>
<name>A0AAW2N0U3_SESRA</name>
<organism evidence="2">
    <name type="scientific">Sesamum radiatum</name>
    <name type="common">Black benniseed</name>
    <dbReference type="NCBI Taxonomy" id="300843"/>
    <lineage>
        <taxon>Eukaryota</taxon>
        <taxon>Viridiplantae</taxon>
        <taxon>Streptophyta</taxon>
        <taxon>Embryophyta</taxon>
        <taxon>Tracheophyta</taxon>
        <taxon>Spermatophyta</taxon>
        <taxon>Magnoliopsida</taxon>
        <taxon>eudicotyledons</taxon>
        <taxon>Gunneridae</taxon>
        <taxon>Pentapetalae</taxon>
        <taxon>asterids</taxon>
        <taxon>lamiids</taxon>
        <taxon>Lamiales</taxon>
        <taxon>Pedaliaceae</taxon>
        <taxon>Sesamum</taxon>
    </lineage>
</organism>
<feature type="compositionally biased region" description="Low complexity" evidence="1">
    <location>
        <begin position="20"/>
        <end position="29"/>
    </location>
</feature>
<reference evidence="2" key="2">
    <citation type="journal article" date="2024" name="Plant">
        <title>Genomic evolution and insights into agronomic trait innovations of Sesamum species.</title>
        <authorList>
            <person name="Miao H."/>
            <person name="Wang L."/>
            <person name="Qu L."/>
            <person name="Liu H."/>
            <person name="Sun Y."/>
            <person name="Le M."/>
            <person name="Wang Q."/>
            <person name="Wei S."/>
            <person name="Zheng Y."/>
            <person name="Lin W."/>
            <person name="Duan Y."/>
            <person name="Cao H."/>
            <person name="Xiong S."/>
            <person name="Wang X."/>
            <person name="Wei L."/>
            <person name="Li C."/>
            <person name="Ma Q."/>
            <person name="Ju M."/>
            <person name="Zhao R."/>
            <person name="Li G."/>
            <person name="Mu C."/>
            <person name="Tian Q."/>
            <person name="Mei H."/>
            <person name="Zhang T."/>
            <person name="Gao T."/>
            <person name="Zhang H."/>
        </authorList>
    </citation>
    <scope>NUCLEOTIDE SEQUENCE</scope>
    <source>
        <strain evidence="2">G02</strain>
    </source>
</reference>
<reference evidence="2" key="1">
    <citation type="submission" date="2020-06" db="EMBL/GenBank/DDBJ databases">
        <authorList>
            <person name="Li T."/>
            <person name="Hu X."/>
            <person name="Zhang T."/>
            <person name="Song X."/>
            <person name="Zhang H."/>
            <person name="Dai N."/>
            <person name="Sheng W."/>
            <person name="Hou X."/>
            <person name="Wei L."/>
        </authorList>
    </citation>
    <scope>NUCLEOTIDE SEQUENCE</scope>
    <source>
        <strain evidence="2">G02</strain>
        <tissue evidence="2">Leaf</tissue>
    </source>
</reference>
<evidence type="ECO:0000256" key="1">
    <source>
        <dbReference type="SAM" id="MobiDB-lite"/>
    </source>
</evidence>
<protein>
    <submittedName>
        <fullName evidence="2">Uncharacterized protein</fullName>
    </submittedName>
</protein>
<evidence type="ECO:0000313" key="2">
    <source>
        <dbReference type="EMBL" id="KAL0336643.1"/>
    </source>
</evidence>
<sequence length="54" mass="5361">MPSRSFAAPPPVATSLAPPSVSVRVSDSSFNAPTAAPPPSLAGSPIELVPSSFL</sequence>
<gene>
    <name evidence="2" type="ORF">Sradi_4876200</name>
</gene>
<feature type="region of interest" description="Disordered" evidence="1">
    <location>
        <begin position="1"/>
        <end position="42"/>
    </location>
</feature>
<proteinExistence type="predicted"/>
<accession>A0AAW2N0U3</accession>
<dbReference type="EMBL" id="JACGWJ010000021">
    <property type="protein sequence ID" value="KAL0336643.1"/>
    <property type="molecule type" value="Genomic_DNA"/>
</dbReference>